<dbReference type="InterPro" id="IPR037883">
    <property type="entry name" value="Knr4/Smi1-like_sf"/>
</dbReference>
<evidence type="ECO:0000313" key="3">
    <source>
        <dbReference type="Proteomes" id="UP001321520"/>
    </source>
</evidence>
<dbReference type="Pfam" id="PF09346">
    <property type="entry name" value="SMI1_KNR4"/>
    <property type="match status" value="1"/>
</dbReference>
<dbReference type="InterPro" id="IPR018958">
    <property type="entry name" value="Knr4/Smi1-like_dom"/>
</dbReference>
<name>A0ABY9EEN6_9GAMM</name>
<dbReference type="SUPFAM" id="SSF160631">
    <property type="entry name" value="SMI1/KNR4-like"/>
    <property type="match status" value="1"/>
</dbReference>
<feature type="domain" description="Knr4/Smi1-like" evidence="1">
    <location>
        <begin position="15"/>
        <end position="150"/>
    </location>
</feature>
<dbReference type="EMBL" id="CP098023">
    <property type="protein sequence ID" value="WKD49820.1"/>
    <property type="molecule type" value="Genomic_DNA"/>
</dbReference>
<organism evidence="2 3">
    <name type="scientific">Microbulbifer spongiae</name>
    <dbReference type="NCBI Taxonomy" id="2944933"/>
    <lineage>
        <taxon>Bacteria</taxon>
        <taxon>Pseudomonadati</taxon>
        <taxon>Pseudomonadota</taxon>
        <taxon>Gammaproteobacteria</taxon>
        <taxon>Cellvibrionales</taxon>
        <taxon>Microbulbiferaceae</taxon>
        <taxon>Microbulbifer</taxon>
    </lineage>
</organism>
<dbReference type="RefSeq" id="WP_301415667.1">
    <property type="nucleotide sequence ID" value="NZ_CP098023.1"/>
</dbReference>
<evidence type="ECO:0000259" key="1">
    <source>
        <dbReference type="Pfam" id="PF09346"/>
    </source>
</evidence>
<protein>
    <submittedName>
        <fullName evidence="2">SMI1/KNR4 family protein</fullName>
    </submittedName>
</protein>
<sequence>MFKNIEVIPQFPSLTPDDILDVSNRLKERFGYNKFPSEYGDFLQETNGCIFSPNDDELEIGIQLKIDLPFIEKADVAGIFGVWYDRFDGNEPSNTNWPELFASNENSKENFDILPDNMMSFAYEEESSGSLFAISTDQRDFGQVYYYYDGYMYSIFGRKFMLEKFGHCYYEQKLLNTLEKYGFDRSQIKKTNELSEFEPYQVINSLESLPEDCEFELLRNRFVPVANSFNDFMAKLTEVEW</sequence>
<dbReference type="Gene3D" id="3.40.1580.10">
    <property type="entry name" value="SMI1/KNR4-like"/>
    <property type="match status" value="1"/>
</dbReference>
<keyword evidence="3" id="KW-1185">Reference proteome</keyword>
<reference evidence="2 3" key="1">
    <citation type="submission" date="2022-05" db="EMBL/GenBank/DDBJ databases">
        <title>Microbulbifer sp. nov., isolated from sponge.</title>
        <authorList>
            <person name="Gao L."/>
        </authorList>
    </citation>
    <scope>NUCLEOTIDE SEQUENCE [LARGE SCALE GENOMIC DNA]</scope>
    <source>
        <strain evidence="2 3">MI-G</strain>
    </source>
</reference>
<proteinExistence type="predicted"/>
<evidence type="ECO:0000313" key="2">
    <source>
        <dbReference type="EMBL" id="WKD49820.1"/>
    </source>
</evidence>
<dbReference type="Proteomes" id="UP001321520">
    <property type="component" value="Chromosome"/>
</dbReference>
<accession>A0ABY9EEN6</accession>
<gene>
    <name evidence="2" type="ORF">M8T91_18340</name>
</gene>